<name>A0A9W5B346_9HYPH</name>
<accession>A0A9W5B346</accession>
<organism evidence="1 2">
    <name type="scientific">Agrobacterium genomosp. 2 str. CFBP 5494</name>
    <dbReference type="NCBI Taxonomy" id="1183436"/>
    <lineage>
        <taxon>Bacteria</taxon>
        <taxon>Pseudomonadati</taxon>
        <taxon>Pseudomonadota</taxon>
        <taxon>Alphaproteobacteria</taxon>
        <taxon>Hyphomicrobiales</taxon>
        <taxon>Rhizobiaceae</taxon>
        <taxon>Rhizobium/Agrobacterium group</taxon>
        <taxon>Agrobacterium</taxon>
        <taxon>Agrobacterium tumefaciens complex</taxon>
    </lineage>
</organism>
<sequence length="36" mass="4027">MKGLLAFSTNSRVGYRRSRVIACATRGENATEQLRL</sequence>
<reference evidence="1 2" key="1">
    <citation type="submission" date="2016-01" db="EMBL/GenBank/DDBJ databases">
        <authorList>
            <person name="Regsiter A."/>
            <person name="william w."/>
        </authorList>
    </citation>
    <scope>NUCLEOTIDE SEQUENCE [LARGE SCALE GENOMIC DNA]</scope>
    <source>
        <strain evidence="1 2">CFBP 5494</strain>
    </source>
</reference>
<proteinExistence type="predicted"/>
<evidence type="ECO:0000313" key="2">
    <source>
        <dbReference type="Proteomes" id="UP000191933"/>
    </source>
</evidence>
<evidence type="ECO:0000313" key="1">
    <source>
        <dbReference type="EMBL" id="CUW94733.1"/>
    </source>
</evidence>
<gene>
    <name evidence="1" type="ORF">AGR2A_Lc110019</name>
</gene>
<dbReference type="AlphaFoldDB" id="A0A9W5B346"/>
<dbReference type="EMBL" id="FBVY01000023">
    <property type="protein sequence ID" value="CUW94733.1"/>
    <property type="molecule type" value="Genomic_DNA"/>
</dbReference>
<comment type="caution">
    <text evidence="1">The sequence shown here is derived from an EMBL/GenBank/DDBJ whole genome shotgun (WGS) entry which is preliminary data.</text>
</comment>
<dbReference type="Proteomes" id="UP000191933">
    <property type="component" value="Unassembled WGS sequence"/>
</dbReference>
<keyword evidence="2" id="KW-1185">Reference proteome</keyword>
<protein>
    <submittedName>
        <fullName evidence="1">Uncharacterized protein</fullName>
    </submittedName>
</protein>